<dbReference type="Proteomes" id="UP000663824">
    <property type="component" value="Unassembled WGS sequence"/>
</dbReference>
<evidence type="ECO:0000313" key="1">
    <source>
        <dbReference type="EMBL" id="CAF2259007.1"/>
    </source>
</evidence>
<accession>A0A817A8C8</accession>
<dbReference type="EMBL" id="CAJNRE010021509">
    <property type="protein sequence ID" value="CAF2259007.1"/>
    <property type="molecule type" value="Genomic_DNA"/>
</dbReference>
<organism evidence="1 2">
    <name type="scientific">Rotaria magnacalcarata</name>
    <dbReference type="NCBI Taxonomy" id="392030"/>
    <lineage>
        <taxon>Eukaryota</taxon>
        <taxon>Metazoa</taxon>
        <taxon>Spiralia</taxon>
        <taxon>Gnathifera</taxon>
        <taxon>Rotifera</taxon>
        <taxon>Eurotatoria</taxon>
        <taxon>Bdelloidea</taxon>
        <taxon>Philodinida</taxon>
        <taxon>Philodinidae</taxon>
        <taxon>Rotaria</taxon>
    </lineage>
</organism>
<reference evidence="1" key="1">
    <citation type="submission" date="2021-02" db="EMBL/GenBank/DDBJ databases">
        <authorList>
            <person name="Nowell W R."/>
        </authorList>
    </citation>
    <scope>NUCLEOTIDE SEQUENCE</scope>
</reference>
<name>A0A817A8C8_9BILA</name>
<feature type="non-terminal residue" evidence="1">
    <location>
        <position position="1"/>
    </location>
</feature>
<gene>
    <name evidence="1" type="ORF">MBJ925_LOCUS38433</name>
</gene>
<evidence type="ECO:0000313" key="2">
    <source>
        <dbReference type="Proteomes" id="UP000663824"/>
    </source>
</evidence>
<dbReference type="AlphaFoldDB" id="A0A817A8C8"/>
<comment type="caution">
    <text evidence="1">The sequence shown here is derived from an EMBL/GenBank/DDBJ whole genome shotgun (WGS) entry which is preliminary data.</text>
</comment>
<proteinExistence type="predicted"/>
<protein>
    <submittedName>
        <fullName evidence="1">Uncharacterized protein</fullName>
    </submittedName>
</protein>
<sequence>SPPIQLIRMLCRQFEETVHHTYCNTTPSTPYPILVFVNHIIHVYVDFIPIVSTTSPDDALALLLAMYAIFELNFHKNSRSIRLLYAIVFADNRFLPNTIRDVIQEKQIDIYSELNRQQLTEINSITNKLVTESSITEQPHCSNDNNSSEYMIVNATKILNNNENATSASFDSSAPIVKGRKRPQKFPKTLTTEKPMPIDHDSDHENQNDCSFFYLKRLTCETIKFDEQIKIIWQCFICLFVQLASNNILFETIIIFNYRSSKLYNSSTSIVLNETWSIHYLDDFVQII</sequence>